<dbReference type="AlphaFoldDB" id="A0A1V6TJL3"/>
<evidence type="ECO:0000313" key="3">
    <source>
        <dbReference type="Proteomes" id="UP000191285"/>
    </source>
</evidence>
<feature type="chain" id="PRO_5012302971" description="Fungal calcium binding protein domain-containing protein" evidence="1">
    <location>
        <begin position="23"/>
        <end position="139"/>
    </location>
</feature>
<keyword evidence="3" id="KW-1185">Reference proteome</keyword>
<gene>
    <name evidence="2" type="ORF">PENSTE_c005G09743</name>
</gene>
<accession>A0A1V6TJL3</accession>
<dbReference type="OrthoDB" id="4360731at2759"/>
<evidence type="ECO:0008006" key="4">
    <source>
        <dbReference type="Google" id="ProtNLM"/>
    </source>
</evidence>
<dbReference type="EMBL" id="MLKD01000005">
    <property type="protein sequence ID" value="OQE26582.1"/>
    <property type="molecule type" value="Genomic_DNA"/>
</dbReference>
<organism evidence="2 3">
    <name type="scientific">Penicillium steckii</name>
    <dbReference type="NCBI Taxonomy" id="303698"/>
    <lineage>
        <taxon>Eukaryota</taxon>
        <taxon>Fungi</taxon>
        <taxon>Dikarya</taxon>
        <taxon>Ascomycota</taxon>
        <taxon>Pezizomycotina</taxon>
        <taxon>Eurotiomycetes</taxon>
        <taxon>Eurotiomycetidae</taxon>
        <taxon>Eurotiales</taxon>
        <taxon>Aspergillaceae</taxon>
        <taxon>Penicillium</taxon>
    </lineage>
</organism>
<protein>
    <recommendedName>
        <fullName evidence="4">Fungal calcium binding protein domain-containing protein</fullName>
    </recommendedName>
</protein>
<evidence type="ECO:0000256" key="1">
    <source>
        <dbReference type="SAM" id="SignalP"/>
    </source>
</evidence>
<comment type="caution">
    <text evidence="2">The sequence shown here is derived from an EMBL/GenBank/DDBJ whole genome shotgun (WGS) entry which is preliminary data.</text>
</comment>
<proteinExistence type="predicted"/>
<feature type="signal peptide" evidence="1">
    <location>
        <begin position="1"/>
        <end position="22"/>
    </location>
</feature>
<keyword evidence="1" id="KW-0732">Signal</keyword>
<evidence type="ECO:0000313" key="2">
    <source>
        <dbReference type="EMBL" id="OQE26582.1"/>
    </source>
</evidence>
<reference evidence="3" key="1">
    <citation type="journal article" date="2017" name="Nat. Microbiol.">
        <title>Global analysis of biosynthetic gene clusters reveals vast potential of secondary metabolite production in Penicillium species.</title>
        <authorList>
            <person name="Nielsen J.C."/>
            <person name="Grijseels S."/>
            <person name="Prigent S."/>
            <person name="Ji B."/>
            <person name="Dainat J."/>
            <person name="Nielsen K.F."/>
            <person name="Frisvad J.C."/>
            <person name="Workman M."/>
            <person name="Nielsen J."/>
        </authorList>
    </citation>
    <scope>NUCLEOTIDE SEQUENCE [LARGE SCALE GENOMIC DNA]</scope>
    <source>
        <strain evidence="3">IBT 24891</strain>
    </source>
</reference>
<dbReference type="Proteomes" id="UP000191285">
    <property type="component" value="Unassembled WGS sequence"/>
</dbReference>
<sequence length="139" mass="14358">MKFHHRFLAIASLIGSVNPIYADVIDQENAAQTLREQNKLTVDQMPPACNLAACLGLSGTASCIVSALGSGDPAALQRCLVNGLSQICSCAACVPLVDNFLITLGVCVSRPGTNSTEAAVALLNSFMSKASSVDSDSEA</sequence>
<name>A0A1V6TJL3_9EURO</name>